<keyword evidence="3 7" id="KW-0732">Signal</keyword>
<dbReference type="OrthoDB" id="2143199at2759"/>
<reference evidence="9" key="2">
    <citation type="journal article" date="2023" name="Int. J. Mol. Sci.">
        <title>De Novo Assembly and Annotation of 11 Diverse Shrub Willow (Salix) Genomes Reveals Novel Gene Organization in Sex-Linked Regions.</title>
        <authorList>
            <person name="Hyden B."/>
            <person name="Feng K."/>
            <person name="Yates T.B."/>
            <person name="Jawdy S."/>
            <person name="Cereghino C."/>
            <person name="Smart L.B."/>
            <person name="Muchero W."/>
        </authorList>
    </citation>
    <scope>NUCLEOTIDE SEQUENCE [LARGE SCALE GENOMIC DNA]</scope>
    <source>
        <tissue evidence="9">Shoot tip</tissue>
    </source>
</reference>
<organism evidence="9 10">
    <name type="scientific">Salix viminalis</name>
    <name type="common">Common osier</name>
    <name type="synonym">Basket willow</name>
    <dbReference type="NCBI Taxonomy" id="40686"/>
    <lineage>
        <taxon>Eukaryota</taxon>
        <taxon>Viridiplantae</taxon>
        <taxon>Streptophyta</taxon>
        <taxon>Embryophyta</taxon>
        <taxon>Tracheophyta</taxon>
        <taxon>Spermatophyta</taxon>
        <taxon>Magnoliopsida</taxon>
        <taxon>eudicotyledons</taxon>
        <taxon>Gunneridae</taxon>
        <taxon>Pentapetalae</taxon>
        <taxon>rosids</taxon>
        <taxon>fabids</taxon>
        <taxon>Malpighiales</taxon>
        <taxon>Salicaceae</taxon>
        <taxon>Saliceae</taxon>
        <taxon>Salix</taxon>
    </lineage>
</organism>
<dbReference type="PANTHER" id="PTHR45631">
    <property type="entry name" value="OS07G0107800 PROTEIN-RELATED"/>
    <property type="match status" value="1"/>
</dbReference>
<keyword evidence="10" id="KW-1185">Reference proteome</keyword>
<dbReference type="Proteomes" id="UP001151529">
    <property type="component" value="Chromosome 5"/>
</dbReference>
<evidence type="ECO:0000256" key="2">
    <source>
        <dbReference type="ARBA" id="ARBA00022692"/>
    </source>
</evidence>
<evidence type="ECO:0000259" key="8">
    <source>
        <dbReference type="Pfam" id="PF12819"/>
    </source>
</evidence>
<evidence type="ECO:0000256" key="7">
    <source>
        <dbReference type="SAM" id="SignalP"/>
    </source>
</evidence>
<dbReference type="EMBL" id="JAPFFL010000003">
    <property type="protein sequence ID" value="KAJ6737499.1"/>
    <property type="molecule type" value="Genomic_DNA"/>
</dbReference>
<gene>
    <name evidence="9" type="ORF">OIU85_019551</name>
</gene>
<accession>A0A9Q0UW31</accession>
<dbReference type="AlphaFoldDB" id="A0A9Q0UW31"/>
<dbReference type="InterPro" id="IPR024788">
    <property type="entry name" value="Malectin-like_Carb-bd_dom"/>
</dbReference>
<dbReference type="Pfam" id="PF12819">
    <property type="entry name" value="Malectin_like"/>
    <property type="match status" value="1"/>
</dbReference>
<evidence type="ECO:0000256" key="3">
    <source>
        <dbReference type="ARBA" id="ARBA00022729"/>
    </source>
</evidence>
<evidence type="ECO:0000313" key="10">
    <source>
        <dbReference type="Proteomes" id="UP001151529"/>
    </source>
</evidence>
<evidence type="ECO:0000313" key="9">
    <source>
        <dbReference type="EMBL" id="KAJ6737499.1"/>
    </source>
</evidence>
<evidence type="ECO:0000256" key="5">
    <source>
        <dbReference type="ARBA" id="ARBA00023136"/>
    </source>
</evidence>
<comment type="caution">
    <text evidence="9">The sequence shown here is derived from an EMBL/GenBank/DDBJ whole genome shotgun (WGS) entry which is preliminary data.</text>
</comment>
<proteinExistence type="predicted"/>
<protein>
    <recommendedName>
        <fullName evidence="8">Malectin-like domain-containing protein</fullName>
    </recommendedName>
</protein>
<keyword evidence="5 6" id="KW-0472">Membrane</keyword>
<dbReference type="GO" id="GO:0016020">
    <property type="term" value="C:membrane"/>
    <property type="evidence" value="ECO:0007669"/>
    <property type="project" value="UniProtKB-SubCell"/>
</dbReference>
<feature type="domain" description="Malectin-like" evidence="8">
    <location>
        <begin position="23"/>
        <end position="342"/>
    </location>
</feature>
<keyword evidence="2 6" id="KW-0812">Transmembrane</keyword>
<sequence length="384" mass="42058">MAGCLVLLFLAFLSISGNADVSIDCGASGNYTDENSIVWIGDDGMFKDSTLSGVVRSSNTVSHVMSTLRVFTSQKKNCYSIKADKGRLVLVRASFFYGNYDKKSSPPSFDLLFDGNNWATVTTTLDNEPIIYEVMYFVKSDTTSICLAQTKPNQFPFISALEVRSLDSNMYGIVDPNYALFVRARTAFGANSTIRFPEDGYDRIWVPAGIGSGLVSVASDAKLIDVANAPDNPPREVLQNAITTSFSPSSIIFNPKFPFFLHVSVYMIFYFSEVTKLNSTQKRSFNVYINNIKASEPIIPPYGEAKEIFVSFTASATTSISLVSTTDSTLPPLINAMELFYVSDRLITDGSIVKSTPSGGRKTGATFPSFIIILSIVGYFCCKK</sequence>
<evidence type="ECO:0000256" key="6">
    <source>
        <dbReference type="SAM" id="Phobius"/>
    </source>
</evidence>
<dbReference type="PANTHER" id="PTHR45631:SF44">
    <property type="entry name" value="CARBOHYDRATE-BINDING PROTEIN OF THE ER PROTEIN"/>
    <property type="match status" value="1"/>
</dbReference>
<comment type="subcellular location">
    <subcellularLocation>
        <location evidence="1">Membrane</location>
        <topology evidence="1">Single-pass membrane protein</topology>
    </subcellularLocation>
</comment>
<reference evidence="9" key="1">
    <citation type="submission" date="2022-11" db="EMBL/GenBank/DDBJ databases">
        <authorList>
            <person name="Hyden B.L."/>
            <person name="Feng K."/>
            <person name="Yates T."/>
            <person name="Jawdy S."/>
            <person name="Smart L.B."/>
            <person name="Muchero W."/>
        </authorList>
    </citation>
    <scope>NUCLEOTIDE SEQUENCE</scope>
    <source>
        <tissue evidence="9">Shoot tip</tissue>
    </source>
</reference>
<keyword evidence="4 6" id="KW-1133">Transmembrane helix</keyword>
<evidence type="ECO:0000256" key="1">
    <source>
        <dbReference type="ARBA" id="ARBA00004167"/>
    </source>
</evidence>
<feature type="signal peptide" evidence="7">
    <location>
        <begin position="1"/>
        <end position="19"/>
    </location>
</feature>
<feature type="transmembrane region" description="Helical" evidence="6">
    <location>
        <begin position="365"/>
        <end position="382"/>
    </location>
</feature>
<feature type="chain" id="PRO_5040362845" description="Malectin-like domain-containing protein" evidence="7">
    <location>
        <begin position="20"/>
        <end position="384"/>
    </location>
</feature>
<evidence type="ECO:0000256" key="4">
    <source>
        <dbReference type="ARBA" id="ARBA00022989"/>
    </source>
</evidence>
<name>A0A9Q0UW31_SALVM</name>